<keyword evidence="5 12" id="KW-0812">Transmembrane</keyword>
<dbReference type="CTD" id="4509"/>
<evidence type="ECO:0000256" key="4">
    <source>
        <dbReference type="ARBA" id="ARBA00022547"/>
    </source>
</evidence>
<keyword evidence="8 12" id="KW-0406">Ion transport</keyword>
<evidence type="ECO:0000256" key="13">
    <source>
        <dbReference type="SAM" id="Phobius"/>
    </source>
</evidence>
<feature type="transmembrane region" description="Helical" evidence="13">
    <location>
        <begin position="6"/>
        <end position="24"/>
    </location>
</feature>
<sequence>MPQLNPGPWFLIMMLSWFIFLLILQPKSMSFTPFNHPLYKTNSTMKSPSWPWPWT</sequence>
<keyword evidence="9 12" id="KW-0496">Mitochondrion</keyword>
<dbReference type="GeneID" id="62676496"/>
<accession>A0A7G9TX10</accession>
<dbReference type="AlphaFoldDB" id="A0A7G9TX10"/>
<proteinExistence type="inferred from homology"/>
<dbReference type="InterPro" id="IPR050635">
    <property type="entry name" value="ATPase_protein_8"/>
</dbReference>
<evidence type="ECO:0000256" key="11">
    <source>
        <dbReference type="ARBA" id="ARBA00023310"/>
    </source>
</evidence>
<dbReference type="KEGG" id="npd:62676496"/>
<dbReference type="Pfam" id="PF00895">
    <property type="entry name" value="ATP-synt_8"/>
    <property type="match status" value="1"/>
</dbReference>
<dbReference type="RefSeq" id="YP_009992003.1">
    <property type="nucleotide sequence ID" value="NC_052826.1"/>
</dbReference>
<geneLocation type="mitochondrion" evidence="14"/>
<comment type="similarity">
    <text evidence="2 12">Belongs to the ATPase protein 8 family.</text>
</comment>
<keyword evidence="4 12" id="KW-0138">CF(0)</keyword>
<dbReference type="PANTHER" id="PTHR39937:SF1">
    <property type="entry name" value="ATP SYNTHASE PROTEIN 8"/>
    <property type="match status" value="1"/>
</dbReference>
<dbReference type="GO" id="GO:0015078">
    <property type="term" value="F:proton transmembrane transporter activity"/>
    <property type="evidence" value="ECO:0007669"/>
    <property type="project" value="InterPro"/>
</dbReference>
<evidence type="ECO:0000256" key="7">
    <source>
        <dbReference type="ARBA" id="ARBA00022989"/>
    </source>
</evidence>
<evidence type="ECO:0000256" key="2">
    <source>
        <dbReference type="ARBA" id="ARBA00008892"/>
    </source>
</evidence>
<evidence type="ECO:0000256" key="3">
    <source>
        <dbReference type="ARBA" id="ARBA00022448"/>
    </source>
</evidence>
<evidence type="ECO:0000313" key="14">
    <source>
        <dbReference type="EMBL" id="QNN84903.1"/>
    </source>
</evidence>
<evidence type="ECO:0000256" key="12">
    <source>
        <dbReference type="RuleBase" id="RU003661"/>
    </source>
</evidence>
<dbReference type="GO" id="GO:0015986">
    <property type="term" value="P:proton motive force-driven ATP synthesis"/>
    <property type="evidence" value="ECO:0007669"/>
    <property type="project" value="InterPro"/>
</dbReference>
<evidence type="ECO:0000256" key="1">
    <source>
        <dbReference type="ARBA" id="ARBA00004304"/>
    </source>
</evidence>
<gene>
    <name evidence="14" type="primary">ATP8</name>
</gene>
<protein>
    <recommendedName>
        <fullName evidence="12">ATP synthase complex subunit 8</fullName>
    </recommendedName>
</protein>
<keyword evidence="7 13" id="KW-1133">Transmembrane helix</keyword>
<name>A0A7G9TX10_NOTPE</name>
<organism evidence="14">
    <name type="scientific">Nothoprocta perdicaria</name>
    <name type="common">Chilean tinamou</name>
    <name type="synonym">Crypturus perdicarius</name>
    <dbReference type="NCBI Taxonomy" id="30464"/>
    <lineage>
        <taxon>Eukaryota</taxon>
        <taxon>Metazoa</taxon>
        <taxon>Chordata</taxon>
        <taxon>Craniata</taxon>
        <taxon>Vertebrata</taxon>
        <taxon>Euteleostomi</taxon>
        <taxon>Archelosauria</taxon>
        <taxon>Archosauria</taxon>
        <taxon>Dinosauria</taxon>
        <taxon>Saurischia</taxon>
        <taxon>Theropoda</taxon>
        <taxon>Coelurosauria</taxon>
        <taxon>Aves</taxon>
        <taxon>Palaeognathae</taxon>
        <taxon>Tinamiformes</taxon>
        <taxon>Tinamidae</taxon>
        <taxon>Nothoprocta</taxon>
    </lineage>
</organism>
<evidence type="ECO:0000256" key="5">
    <source>
        <dbReference type="ARBA" id="ARBA00022692"/>
    </source>
</evidence>
<dbReference type="PANTHER" id="PTHR39937">
    <property type="entry name" value="ATP SYNTHASE PROTEIN 8"/>
    <property type="match status" value="1"/>
</dbReference>
<comment type="subcellular location">
    <subcellularLocation>
        <location evidence="1 12">Mitochondrion membrane</location>
        <topology evidence="1 12">Single-pass membrane protein</topology>
    </subcellularLocation>
</comment>
<dbReference type="GO" id="GO:0031966">
    <property type="term" value="C:mitochondrial membrane"/>
    <property type="evidence" value="ECO:0007669"/>
    <property type="project" value="UniProtKB-SubCell"/>
</dbReference>
<evidence type="ECO:0000256" key="8">
    <source>
        <dbReference type="ARBA" id="ARBA00023065"/>
    </source>
</evidence>
<evidence type="ECO:0000256" key="10">
    <source>
        <dbReference type="ARBA" id="ARBA00023136"/>
    </source>
</evidence>
<dbReference type="EMBL" id="MN356428">
    <property type="protein sequence ID" value="QNN84903.1"/>
    <property type="molecule type" value="Genomic_DNA"/>
</dbReference>
<evidence type="ECO:0000256" key="9">
    <source>
        <dbReference type="ARBA" id="ARBA00023128"/>
    </source>
</evidence>
<keyword evidence="6 12" id="KW-0375">Hydrogen ion transport</keyword>
<keyword evidence="10 13" id="KW-0472">Membrane</keyword>
<dbReference type="GO" id="GO:0045259">
    <property type="term" value="C:proton-transporting ATP synthase complex"/>
    <property type="evidence" value="ECO:0007669"/>
    <property type="project" value="UniProtKB-KW"/>
</dbReference>
<keyword evidence="11" id="KW-0066">ATP synthesis</keyword>
<evidence type="ECO:0000256" key="6">
    <source>
        <dbReference type="ARBA" id="ARBA00022781"/>
    </source>
</evidence>
<reference evidence="14" key="1">
    <citation type="submission" date="2019-08" db="EMBL/GenBank/DDBJ databases">
        <title>Densely sampling genomes across the diversity of birds increases power of comparative genomics analyses.</title>
        <authorList>
            <consortium name="B10K project Consortium"/>
            <person name="Feng S."/>
            <person name="Stiller J."/>
            <person name="Andreu-Sanchez S."/>
            <person name="Margaryan A."/>
            <person name="Chen W."/>
            <person name="Paten B."/>
            <person name="Zhang G."/>
        </authorList>
    </citation>
    <scope>NUCLEOTIDE SEQUENCE</scope>
</reference>
<dbReference type="InterPro" id="IPR001421">
    <property type="entry name" value="ATP8_metazoa"/>
</dbReference>
<keyword evidence="3 12" id="KW-0813">Transport</keyword>